<evidence type="ECO:0000256" key="3">
    <source>
        <dbReference type="ARBA" id="ARBA00022553"/>
    </source>
</evidence>
<evidence type="ECO:0000256" key="9">
    <source>
        <dbReference type="SAM" id="Phobius"/>
    </source>
</evidence>
<dbReference type="EMBL" id="JAGSOV010000035">
    <property type="protein sequence ID" value="MCO1656657.1"/>
    <property type="molecule type" value="Genomic_DNA"/>
</dbReference>
<dbReference type="Pfam" id="PF07730">
    <property type="entry name" value="HisKA_3"/>
    <property type="match status" value="1"/>
</dbReference>
<feature type="transmembrane region" description="Helical" evidence="9">
    <location>
        <begin position="12"/>
        <end position="30"/>
    </location>
</feature>
<sequence length="377" mass="38516">MDLPAAGERAPLPVRAGFVLALGVLAGLTVPVGTSPPPGGALLVVDLVVAVLSTAAVVPLIAVRPPVRVAVGLAVLAAVSPAATPAATAGALRIARTRPLATAAAVAALGAAAHAVRYAWRPTDGLPFGWWLALVLIAHAALLGWGAYAQSRAALLASLRERARRAEADQESRVAQARSAERTRIAREMHDVLAHRLSLVATTAGAIEFRPDASPERIAAATGVLRSHAHAALEDLREVIGVLRADPEDGRPQPTAADVPCLVAEVRAAGVEVAFHDDLGADPGGSTGRTVYRVVQEGLTNARKHAAGRPVEVRLTGGEEIVVEIVNPTGPGAGAPGSGTGLVGLAERVDLAGGRLEHGPVDGRFRLVAALPWPEGA</sequence>
<evidence type="ECO:0000256" key="1">
    <source>
        <dbReference type="ARBA" id="ARBA00000085"/>
    </source>
</evidence>
<evidence type="ECO:0000256" key="2">
    <source>
        <dbReference type="ARBA" id="ARBA00012438"/>
    </source>
</evidence>
<keyword evidence="6 11" id="KW-0418">Kinase</keyword>
<keyword evidence="9" id="KW-1133">Transmembrane helix</keyword>
<keyword evidence="3" id="KW-0597">Phosphoprotein</keyword>
<evidence type="ECO:0000259" key="10">
    <source>
        <dbReference type="Pfam" id="PF07730"/>
    </source>
</evidence>
<dbReference type="EC" id="2.7.13.3" evidence="2"/>
<dbReference type="PANTHER" id="PTHR24421">
    <property type="entry name" value="NITRATE/NITRITE SENSOR PROTEIN NARX-RELATED"/>
    <property type="match status" value="1"/>
</dbReference>
<dbReference type="RefSeq" id="WP_252439589.1">
    <property type="nucleotide sequence ID" value="NZ_JAGSOV010000035.1"/>
</dbReference>
<organism evidence="11 12">
    <name type="scientific">Pseudonocardia humida</name>
    <dbReference type="NCBI Taxonomy" id="2800819"/>
    <lineage>
        <taxon>Bacteria</taxon>
        <taxon>Bacillati</taxon>
        <taxon>Actinomycetota</taxon>
        <taxon>Actinomycetes</taxon>
        <taxon>Pseudonocardiales</taxon>
        <taxon>Pseudonocardiaceae</taxon>
        <taxon>Pseudonocardia</taxon>
    </lineage>
</organism>
<dbReference type="InterPro" id="IPR011712">
    <property type="entry name" value="Sig_transdc_His_kin_sub3_dim/P"/>
</dbReference>
<keyword evidence="5" id="KW-0547">Nucleotide-binding</keyword>
<dbReference type="InterPro" id="IPR050482">
    <property type="entry name" value="Sensor_HK_TwoCompSys"/>
</dbReference>
<accession>A0ABT1A0X9</accession>
<evidence type="ECO:0000256" key="5">
    <source>
        <dbReference type="ARBA" id="ARBA00022741"/>
    </source>
</evidence>
<keyword evidence="12" id="KW-1185">Reference proteome</keyword>
<feature type="transmembrane region" description="Helical" evidence="9">
    <location>
        <begin position="99"/>
        <end position="116"/>
    </location>
</feature>
<comment type="caution">
    <text evidence="11">The sequence shown here is derived from an EMBL/GenBank/DDBJ whole genome shotgun (WGS) entry which is preliminary data.</text>
</comment>
<evidence type="ECO:0000256" key="8">
    <source>
        <dbReference type="ARBA" id="ARBA00023012"/>
    </source>
</evidence>
<comment type="catalytic activity">
    <reaction evidence="1">
        <text>ATP + protein L-histidine = ADP + protein N-phospho-L-histidine.</text>
        <dbReference type="EC" id="2.7.13.3"/>
    </reaction>
</comment>
<keyword evidence="8" id="KW-0902">Two-component regulatory system</keyword>
<evidence type="ECO:0000256" key="6">
    <source>
        <dbReference type="ARBA" id="ARBA00022777"/>
    </source>
</evidence>
<evidence type="ECO:0000313" key="11">
    <source>
        <dbReference type="EMBL" id="MCO1656657.1"/>
    </source>
</evidence>
<feature type="domain" description="Signal transduction histidine kinase subgroup 3 dimerisation and phosphoacceptor" evidence="10">
    <location>
        <begin position="181"/>
        <end position="246"/>
    </location>
</feature>
<keyword evidence="7" id="KW-0067">ATP-binding</keyword>
<dbReference type="Gene3D" id="1.20.5.1930">
    <property type="match status" value="1"/>
</dbReference>
<protein>
    <recommendedName>
        <fullName evidence="2">histidine kinase</fullName>
        <ecNumber evidence="2">2.7.13.3</ecNumber>
    </recommendedName>
</protein>
<keyword evidence="9" id="KW-0812">Transmembrane</keyword>
<keyword evidence="4" id="KW-0808">Transferase</keyword>
<feature type="transmembrane region" description="Helical" evidence="9">
    <location>
        <begin position="42"/>
        <end position="63"/>
    </location>
</feature>
<name>A0ABT1A0X9_9PSEU</name>
<evidence type="ECO:0000256" key="4">
    <source>
        <dbReference type="ARBA" id="ARBA00022679"/>
    </source>
</evidence>
<feature type="transmembrane region" description="Helical" evidence="9">
    <location>
        <begin position="69"/>
        <end position="92"/>
    </location>
</feature>
<dbReference type="CDD" id="cd16917">
    <property type="entry name" value="HATPase_UhpB-NarQ-NarX-like"/>
    <property type="match status" value="1"/>
</dbReference>
<dbReference type="InterPro" id="IPR036890">
    <property type="entry name" value="HATPase_C_sf"/>
</dbReference>
<dbReference type="Proteomes" id="UP001165283">
    <property type="component" value="Unassembled WGS sequence"/>
</dbReference>
<feature type="transmembrane region" description="Helical" evidence="9">
    <location>
        <begin position="128"/>
        <end position="148"/>
    </location>
</feature>
<proteinExistence type="predicted"/>
<keyword evidence="9" id="KW-0472">Membrane</keyword>
<dbReference type="GO" id="GO:0016301">
    <property type="term" value="F:kinase activity"/>
    <property type="evidence" value="ECO:0007669"/>
    <property type="project" value="UniProtKB-KW"/>
</dbReference>
<evidence type="ECO:0000256" key="7">
    <source>
        <dbReference type="ARBA" id="ARBA00022840"/>
    </source>
</evidence>
<reference evidence="11" key="1">
    <citation type="submission" date="2021-04" db="EMBL/GenBank/DDBJ databases">
        <title>Pseudonocardia sp. nov., isolated from sandy soil of mangrove forest.</title>
        <authorList>
            <person name="Zan Z."/>
            <person name="Huang R."/>
            <person name="Liu W."/>
        </authorList>
    </citation>
    <scope>NUCLEOTIDE SEQUENCE</scope>
    <source>
        <strain evidence="11">S2-4</strain>
    </source>
</reference>
<dbReference type="SUPFAM" id="SSF55874">
    <property type="entry name" value="ATPase domain of HSP90 chaperone/DNA topoisomerase II/histidine kinase"/>
    <property type="match status" value="1"/>
</dbReference>
<gene>
    <name evidence="11" type="ORF">KDL28_16485</name>
</gene>
<dbReference type="Gene3D" id="3.30.565.10">
    <property type="entry name" value="Histidine kinase-like ATPase, C-terminal domain"/>
    <property type="match status" value="1"/>
</dbReference>
<dbReference type="PANTHER" id="PTHR24421:SF10">
    <property type="entry name" value="NITRATE_NITRITE SENSOR PROTEIN NARQ"/>
    <property type="match status" value="1"/>
</dbReference>
<evidence type="ECO:0000313" key="12">
    <source>
        <dbReference type="Proteomes" id="UP001165283"/>
    </source>
</evidence>